<dbReference type="Proteomes" id="UP000547209">
    <property type="component" value="Unassembled WGS sequence"/>
</dbReference>
<dbReference type="FunFam" id="3.20.20.140:FF:000019">
    <property type="entry name" value="Cytosine deaminase"/>
    <property type="match status" value="1"/>
</dbReference>
<dbReference type="NCBIfam" id="NF005312">
    <property type="entry name" value="PRK06846.1"/>
    <property type="match status" value="1"/>
</dbReference>
<feature type="domain" description="Amidohydrolase 3" evidence="3">
    <location>
        <begin position="114"/>
        <end position="390"/>
    </location>
</feature>
<comment type="caution">
    <text evidence="4">The sequence shown here is derived from an EMBL/GenBank/DDBJ whole genome shotgun (WGS) entry which is preliminary data.</text>
</comment>
<dbReference type="SUPFAM" id="SSF51338">
    <property type="entry name" value="Composite domain of metallo-dependent hydrolases"/>
    <property type="match status" value="1"/>
</dbReference>
<gene>
    <name evidence="4" type="ORF">H7C19_00355</name>
</gene>
<dbReference type="AlphaFoldDB" id="A0A7X0VCP4"/>
<dbReference type="GO" id="GO:0016814">
    <property type="term" value="F:hydrolase activity, acting on carbon-nitrogen (but not peptide) bonds, in cyclic amidines"/>
    <property type="evidence" value="ECO:0007669"/>
    <property type="project" value="UniProtKB-ARBA"/>
</dbReference>
<keyword evidence="1" id="KW-0479">Metal-binding</keyword>
<evidence type="ECO:0000259" key="3">
    <source>
        <dbReference type="Pfam" id="PF07969"/>
    </source>
</evidence>
<proteinExistence type="predicted"/>
<dbReference type="GO" id="GO:0046872">
    <property type="term" value="F:metal ion binding"/>
    <property type="evidence" value="ECO:0007669"/>
    <property type="project" value="UniProtKB-KW"/>
</dbReference>
<dbReference type="EMBL" id="JACJVP010000001">
    <property type="protein sequence ID" value="MBB6669130.1"/>
    <property type="molecule type" value="Genomic_DNA"/>
</dbReference>
<sequence>MTNQAYWITNVRLETGYRFSDGAVAGTETESFHVLIEEGKIMDVVSAVRPLETVLPVRDAQHHLMLPSFRDMHIHLDKTYYGGPWQAPTIPTKGILTRLEEERELLPRLLPVAENRARKLMDLLLRSGSTRVRAHCNVDPVIGLKNLEAVLQAVEAYQGKASVEIVAFPQHGLLRSKSVALVRQALRSGASLVGGVDPATLDEDIERSLQTTMELAVEANAAIDLHIHDPGHLGIFTFKRLAALTEEAGWQGRVTISHAFALADIPPAEADEVAELLARQGISIASSVPIGRTIPIPLLRGKGVEISLGDDSITDHWSPFGKGDALEKAGTAAERFGWSDERSLGQALGLITGGVTPLNPEGRRIWPNAGDDADLVFVEASCSAEAIARRAGRMAVIYKGNLVAGALRCVERKEDRR</sequence>
<evidence type="ECO:0000256" key="2">
    <source>
        <dbReference type="ARBA" id="ARBA00022801"/>
    </source>
</evidence>
<evidence type="ECO:0000313" key="4">
    <source>
        <dbReference type="EMBL" id="MBB6669130.1"/>
    </source>
</evidence>
<reference evidence="4 5" key="1">
    <citation type="submission" date="2020-08" db="EMBL/GenBank/DDBJ databases">
        <title>Cohnella phylogeny.</title>
        <authorList>
            <person name="Dunlap C."/>
        </authorList>
    </citation>
    <scope>NUCLEOTIDE SEQUENCE [LARGE SCALE GENOMIC DNA]</scope>
    <source>
        <strain evidence="4 5">DSM 28246</strain>
    </source>
</reference>
<keyword evidence="5" id="KW-1185">Reference proteome</keyword>
<evidence type="ECO:0000256" key="1">
    <source>
        <dbReference type="ARBA" id="ARBA00022723"/>
    </source>
</evidence>
<name>A0A7X0VCP4_9BACL</name>
<accession>A0A7X0VCP4</accession>
<dbReference type="InterPro" id="IPR052349">
    <property type="entry name" value="Metallo-hydrolase_Enzymes"/>
</dbReference>
<dbReference type="RefSeq" id="WP_185140575.1">
    <property type="nucleotide sequence ID" value="NZ_JACJVP010000001.1"/>
</dbReference>
<dbReference type="PANTHER" id="PTHR32027">
    <property type="entry name" value="CYTOSINE DEAMINASE"/>
    <property type="match status" value="1"/>
</dbReference>
<organism evidence="4 5">
    <name type="scientific">Cohnella nanjingensis</name>
    <dbReference type="NCBI Taxonomy" id="1387779"/>
    <lineage>
        <taxon>Bacteria</taxon>
        <taxon>Bacillati</taxon>
        <taxon>Bacillota</taxon>
        <taxon>Bacilli</taxon>
        <taxon>Bacillales</taxon>
        <taxon>Paenibacillaceae</taxon>
        <taxon>Cohnella</taxon>
    </lineage>
</organism>
<dbReference type="PANTHER" id="PTHR32027:SF9">
    <property type="entry name" value="BLL3847 PROTEIN"/>
    <property type="match status" value="1"/>
</dbReference>
<dbReference type="Gene3D" id="2.30.40.10">
    <property type="entry name" value="Urease, subunit C, domain 1"/>
    <property type="match status" value="1"/>
</dbReference>
<dbReference type="InterPro" id="IPR013108">
    <property type="entry name" value="Amidohydro_3"/>
</dbReference>
<dbReference type="GO" id="GO:0019239">
    <property type="term" value="F:deaminase activity"/>
    <property type="evidence" value="ECO:0007669"/>
    <property type="project" value="UniProtKB-ARBA"/>
</dbReference>
<evidence type="ECO:0000313" key="5">
    <source>
        <dbReference type="Proteomes" id="UP000547209"/>
    </source>
</evidence>
<dbReference type="InterPro" id="IPR032466">
    <property type="entry name" value="Metal_Hydrolase"/>
</dbReference>
<keyword evidence="2 4" id="KW-0378">Hydrolase</keyword>
<dbReference type="SUPFAM" id="SSF51556">
    <property type="entry name" value="Metallo-dependent hydrolases"/>
    <property type="match status" value="1"/>
</dbReference>
<dbReference type="Pfam" id="PF07969">
    <property type="entry name" value="Amidohydro_3"/>
    <property type="match status" value="1"/>
</dbReference>
<dbReference type="Gene3D" id="3.20.20.140">
    <property type="entry name" value="Metal-dependent hydrolases"/>
    <property type="match status" value="1"/>
</dbReference>
<protein>
    <submittedName>
        <fullName evidence="4">Amidohydrolase family protein</fullName>
    </submittedName>
</protein>
<dbReference type="CDD" id="cd01293">
    <property type="entry name" value="Bact_CD"/>
    <property type="match status" value="1"/>
</dbReference>
<dbReference type="InterPro" id="IPR011059">
    <property type="entry name" value="Metal-dep_hydrolase_composite"/>
</dbReference>